<dbReference type="EMBL" id="JBBPBK010000013">
    <property type="protein sequence ID" value="KAK9272231.1"/>
    <property type="molecule type" value="Genomic_DNA"/>
</dbReference>
<feature type="compositionally biased region" description="Polar residues" evidence="1">
    <location>
        <begin position="99"/>
        <end position="119"/>
    </location>
</feature>
<name>A0AAP0NHF1_LIQFO</name>
<sequence>MEETKFEVLKDRENINKDLEEEMPPKETNENLVEHSLVSEASEKENKTETSEKEESTVNDSDSALVTIVTDEKCLRDAETEDKKQNLESDDLGKKLECTSESMAEDQSNKPLPEISQTQIEEDNDEGRDQTIDPNANESTKDVILTEKVPEGSEKGDENENIKEQIIQKESATKELHTVSSIDEADIEGKNSDPVSIDNLKPTDSNEQIETMNLEVEEDLDREQEASPLTKASEKETMEQVGKEKTADVSISVSEVSEEKIKEEIKEQADNCYDKLETASVNTVTKEKSLGEPQPDDKWGKALNNSFQEASNDEAILDLGCSNKITDDYPQLIHSMKTFY</sequence>
<feature type="compositionally biased region" description="Basic and acidic residues" evidence="1">
    <location>
        <begin position="41"/>
        <end position="56"/>
    </location>
</feature>
<dbReference type="Proteomes" id="UP001415857">
    <property type="component" value="Unassembled WGS sequence"/>
</dbReference>
<keyword evidence="3" id="KW-1185">Reference proteome</keyword>
<comment type="caution">
    <text evidence="2">The sequence shown here is derived from an EMBL/GenBank/DDBJ whole genome shotgun (WGS) entry which is preliminary data.</text>
</comment>
<dbReference type="AlphaFoldDB" id="A0AAP0NHF1"/>
<feature type="compositionally biased region" description="Basic and acidic residues" evidence="1">
    <location>
        <begin position="1"/>
        <end position="33"/>
    </location>
</feature>
<reference evidence="2 3" key="1">
    <citation type="journal article" date="2024" name="Plant J.">
        <title>Genome sequences and population genomics reveal climatic adaptation and genomic divergence between two closely related sweetgum species.</title>
        <authorList>
            <person name="Xu W.Q."/>
            <person name="Ren C.Q."/>
            <person name="Zhang X.Y."/>
            <person name="Comes H.P."/>
            <person name="Liu X.H."/>
            <person name="Li Y.G."/>
            <person name="Kettle C.J."/>
            <person name="Jalonen R."/>
            <person name="Gaisberger H."/>
            <person name="Ma Y.Z."/>
            <person name="Qiu Y.X."/>
        </authorList>
    </citation>
    <scope>NUCLEOTIDE SEQUENCE [LARGE SCALE GENOMIC DNA]</scope>
    <source>
        <strain evidence="2">Hangzhou</strain>
    </source>
</reference>
<feature type="compositionally biased region" description="Polar residues" evidence="1">
    <location>
        <begin position="202"/>
        <end position="211"/>
    </location>
</feature>
<accession>A0AAP0NHF1</accession>
<evidence type="ECO:0000313" key="2">
    <source>
        <dbReference type="EMBL" id="KAK9272231.1"/>
    </source>
</evidence>
<proteinExistence type="predicted"/>
<protein>
    <submittedName>
        <fullName evidence="2">Uncharacterized protein</fullName>
    </submittedName>
</protein>
<feature type="compositionally biased region" description="Basic and acidic residues" evidence="1">
    <location>
        <begin position="232"/>
        <end position="247"/>
    </location>
</feature>
<organism evidence="2 3">
    <name type="scientific">Liquidambar formosana</name>
    <name type="common">Formosan gum</name>
    <dbReference type="NCBI Taxonomy" id="63359"/>
    <lineage>
        <taxon>Eukaryota</taxon>
        <taxon>Viridiplantae</taxon>
        <taxon>Streptophyta</taxon>
        <taxon>Embryophyta</taxon>
        <taxon>Tracheophyta</taxon>
        <taxon>Spermatophyta</taxon>
        <taxon>Magnoliopsida</taxon>
        <taxon>eudicotyledons</taxon>
        <taxon>Gunneridae</taxon>
        <taxon>Pentapetalae</taxon>
        <taxon>Saxifragales</taxon>
        <taxon>Altingiaceae</taxon>
        <taxon>Liquidambar</taxon>
    </lineage>
</organism>
<evidence type="ECO:0000256" key="1">
    <source>
        <dbReference type="SAM" id="MobiDB-lite"/>
    </source>
</evidence>
<evidence type="ECO:0000313" key="3">
    <source>
        <dbReference type="Proteomes" id="UP001415857"/>
    </source>
</evidence>
<feature type="region of interest" description="Disordered" evidence="1">
    <location>
        <begin position="174"/>
        <end position="250"/>
    </location>
</feature>
<feature type="compositionally biased region" description="Basic and acidic residues" evidence="1">
    <location>
        <begin position="70"/>
        <end position="98"/>
    </location>
</feature>
<gene>
    <name evidence="2" type="ORF">L1049_002602</name>
</gene>
<feature type="region of interest" description="Disordered" evidence="1">
    <location>
        <begin position="1"/>
        <end position="161"/>
    </location>
</feature>
<feature type="compositionally biased region" description="Basic and acidic residues" evidence="1">
    <location>
        <begin position="139"/>
        <end position="161"/>
    </location>
</feature>